<dbReference type="Gene3D" id="1.20.1070.10">
    <property type="entry name" value="Rhodopsin 7-helix transmembrane proteins"/>
    <property type="match status" value="1"/>
</dbReference>
<feature type="domain" description="G-protein coupled receptors family 1 profile" evidence="10">
    <location>
        <begin position="22"/>
        <end position="148"/>
    </location>
</feature>
<organism evidence="11 12">
    <name type="scientific">Trichoplax adhaerens</name>
    <name type="common">Trichoplax reptans</name>
    <dbReference type="NCBI Taxonomy" id="10228"/>
    <lineage>
        <taxon>Eukaryota</taxon>
        <taxon>Metazoa</taxon>
        <taxon>Placozoa</taxon>
        <taxon>Uniplacotomia</taxon>
        <taxon>Trichoplacea</taxon>
        <taxon>Trichoplacidae</taxon>
        <taxon>Trichoplax</taxon>
    </lineage>
</organism>
<dbReference type="PRINTS" id="PR00237">
    <property type="entry name" value="GPCRRHODOPSN"/>
</dbReference>
<name>B3SDZ1_TRIAD</name>
<evidence type="ECO:0000256" key="1">
    <source>
        <dbReference type="ARBA" id="ARBA00004141"/>
    </source>
</evidence>
<dbReference type="CTD" id="6759674"/>
<keyword evidence="6 8" id="KW-0675">Receptor</keyword>
<feature type="non-terminal residue" evidence="11">
    <location>
        <position position="1"/>
    </location>
</feature>
<dbReference type="PhylomeDB" id="B3SDZ1"/>
<evidence type="ECO:0000259" key="10">
    <source>
        <dbReference type="PROSITE" id="PS50262"/>
    </source>
</evidence>
<evidence type="ECO:0000256" key="2">
    <source>
        <dbReference type="ARBA" id="ARBA00022692"/>
    </source>
</evidence>
<feature type="transmembrane region" description="Helical" evidence="9">
    <location>
        <begin position="86"/>
        <end position="105"/>
    </location>
</feature>
<dbReference type="InterPro" id="IPR017452">
    <property type="entry name" value="GPCR_Rhodpsn_7TM"/>
</dbReference>
<evidence type="ECO:0000256" key="7">
    <source>
        <dbReference type="ARBA" id="ARBA00023224"/>
    </source>
</evidence>
<accession>B3SDZ1</accession>
<evidence type="ECO:0000313" key="12">
    <source>
        <dbReference type="Proteomes" id="UP000009022"/>
    </source>
</evidence>
<keyword evidence="3 9" id="KW-1133">Transmembrane helix</keyword>
<feature type="transmembrane region" description="Helical" evidence="9">
    <location>
        <begin position="44"/>
        <end position="66"/>
    </location>
</feature>
<sequence length="148" mass="16961">PLRIDVTYLIFSITTSFLGLIGNSIVLLVIMLNYQKSKKSIATHYIASLALSDLLVSLIYSPTTILQSVYRGYWIMGAFLCYFSRYSRFIAMFASMLTLTTIAFDRYQAICKPLQCTRTVVRTRKIILFIWLTSCVICSPDLFLMDYS</sequence>
<proteinExistence type="inferred from homology"/>
<evidence type="ECO:0000256" key="4">
    <source>
        <dbReference type="ARBA" id="ARBA00023040"/>
    </source>
</evidence>
<evidence type="ECO:0000256" key="5">
    <source>
        <dbReference type="ARBA" id="ARBA00023136"/>
    </source>
</evidence>
<keyword evidence="2 8" id="KW-0812">Transmembrane</keyword>
<dbReference type="InParanoid" id="B3SDZ1"/>
<dbReference type="PROSITE" id="PS50262">
    <property type="entry name" value="G_PROTEIN_RECEP_F1_2"/>
    <property type="match status" value="1"/>
</dbReference>
<keyword evidence="12" id="KW-1185">Reference proteome</keyword>
<reference evidence="11 12" key="1">
    <citation type="journal article" date="2008" name="Nature">
        <title>The Trichoplax genome and the nature of placozoans.</title>
        <authorList>
            <person name="Srivastava M."/>
            <person name="Begovic E."/>
            <person name="Chapman J."/>
            <person name="Putnam N.H."/>
            <person name="Hellsten U."/>
            <person name="Kawashima T."/>
            <person name="Kuo A."/>
            <person name="Mitros T."/>
            <person name="Salamov A."/>
            <person name="Carpenter M.L."/>
            <person name="Signorovitch A.Y."/>
            <person name="Moreno M.A."/>
            <person name="Kamm K."/>
            <person name="Grimwood J."/>
            <person name="Schmutz J."/>
            <person name="Shapiro H."/>
            <person name="Grigoriev I.V."/>
            <person name="Buss L.W."/>
            <person name="Schierwater B."/>
            <person name="Dellaporta S.L."/>
            <person name="Rokhsar D.S."/>
        </authorList>
    </citation>
    <scope>NUCLEOTIDE SEQUENCE [LARGE SCALE GENOMIC DNA]</scope>
    <source>
        <strain evidence="11 12">Grell-BS-1999</strain>
    </source>
</reference>
<evidence type="ECO:0000313" key="11">
    <source>
        <dbReference type="EMBL" id="EDV19054.1"/>
    </source>
</evidence>
<evidence type="ECO:0000256" key="6">
    <source>
        <dbReference type="ARBA" id="ARBA00023170"/>
    </source>
</evidence>
<comment type="similarity">
    <text evidence="8">Belongs to the G-protein coupled receptor 1 family.</text>
</comment>
<dbReference type="STRING" id="10228.B3SDZ1"/>
<dbReference type="GO" id="GO:0016020">
    <property type="term" value="C:membrane"/>
    <property type="evidence" value="ECO:0007669"/>
    <property type="project" value="UniProtKB-SubCell"/>
</dbReference>
<dbReference type="HOGENOM" id="CLU_1763520_0_0_1"/>
<dbReference type="GO" id="GO:0004930">
    <property type="term" value="F:G protein-coupled receptor activity"/>
    <property type="evidence" value="ECO:0007669"/>
    <property type="project" value="UniProtKB-KW"/>
</dbReference>
<dbReference type="EMBL" id="DS985319">
    <property type="protein sequence ID" value="EDV19054.1"/>
    <property type="molecule type" value="Genomic_DNA"/>
</dbReference>
<dbReference type="PANTHER" id="PTHR45695:SF15">
    <property type="entry name" value="OPSIN RH2"/>
    <property type="match status" value="1"/>
</dbReference>
<dbReference type="RefSeq" id="XP_002118460.1">
    <property type="nucleotide sequence ID" value="XM_002118424.1"/>
</dbReference>
<evidence type="ECO:0000256" key="3">
    <source>
        <dbReference type="ARBA" id="ARBA00022989"/>
    </source>
</evidence>
<evidence type="ECO:0000256" key="8">
    <source>
        <dbReference type="RuleBase" id="RU000688"/>
    </source>
</evidence>
<dbReference type="InterPro" id="IPR000276">
    <property type="entry name" value="GPCR_Rhodpsn"/>
</dbReference>
<feature type="non-terminal residue" evidence="11">
    <location>
        <position position="148"/>
    </location>
</feature>
<dbReference type="SUPFAM" id="SSF81321">
    <property type="entry name" value="Family A G protein-coupled receptor-like"/>
    <property type="match status" value="1"/>
</dbReference>
<keyword evidence="7 8" id="KW-0807">Transducer</keyword>
<comment type="subcellular location">
    <subcellularLocation>
        <location evidence="1">Membrane</location>
        <topology evidence="1">Multi-pass membrane protein</topology>
    </subcellularLocation>
</comment>
<protein>
    <recommendedName>
        <fullName evidence="10">G-protein coupled receptors family 1 profile domain-containing protein</fullName>
    </recommendedName>
</protein>
<evidence type="ECO:0000256" key="9">
    <source>
        <dbReference type="SAM" id="Phobius"/>
    </source>
</evidence>
<dbReference type="Pfam" id="PF00001">
    <property type="entry name" value="7tm_1"/>
    <property type="match status" value="1"/>
</dbReference>
<dbReference type="AlphaFoldDB" id="B3SDZ1"/>
<feature type="transmembrane region" description="Helical" evidence="9">
    <location>
        <begin position="6"/>
        <end position="32"/>
    </location>
</feature>
<dbReference type="GeneID" id="6759674"/>
<dbReference type="Proteomes" id="UP000009022">
    <property type="component" value="Unassembled WGS sequence"/>
</dbReference>
<dbReference type="PANTHER" id="PTHR45695">
    <property type="entry name" value="LEUCOKININ RECEPTOR-RELATED"/>
    <property type="match status" value="1"/>
</dbReference>
<dbReference type="PROSITE" id="PS00237">
    <property type="entry name" value="G_PROTEIN_RECEP_F1_1"/>
    <property type="match status" value="1"/>
</dbReference>
<keyword evidence="4 8" id="KW-0297">G-protein coupled receptor</keyword>
<dbReference type="KEGG" id="tad:TRIADDRAFT_7261"/>
<gene>
    <name evidence="11" type="ORF">TRIADDRAFT_7261</name>
</gene>
<dbReference type="OMA" id="WAFLEST"/>
<dbReference type="OrthoDB" id="5981855at2759"/>
<dbReference type="eggNOG" id="KOG3656">
    <property type="taxonomic scope" value="Eukaryota"/>
</dbReference>
<keyword evidence="5 9" id="KW-0472">Membrane</keyword>
<feature type="transmembrane region" description="Helical" evidence="9">
    <location>
        <begin position="126"/>
        <end position="145"/>
    </location>
</feature>